<gene>
    <name evidence="2" type="ORF">NIES806_05030</name>
</gene>
<reference evidence="2 3" key="1">
    <citation type="submission" date="2017-06" db="EMBL/GenBank/DDBJ databases">
        <title>Genome sequencing of cyanobaciteial culture collection at National Institute for Environmental Studies (NIES).</title>
        <authorList>
            <person name="Hirose Y."/>
            <person name="Shimura Y."/>
            <person name="Fujisawa T."/>
            <person name="Nakamura Y."/>
            <person name="Kawachi M."/>
        </authorList>
    </citation>
    <scope>NUCLEOTIDE SEQUENCE [LARGE SCALE GENOMIC DNA]</scope>
    <source>
        <strain evidence="2 3">NIES-806</strain>
    </source>
</reference>
<dbReference type="SUPFAM" id="SSF88723">
    <property type="entry name" value="PIN domain-like"/>
    <property type="match status" value="1"/>
</dbReference>
<dbReference type="InterPro" id="IPR002850">
    <property type="entry name" value="PIN_toxin-like"/>
</dbReference>
<feature type="domain" description="PIN" evidence="1">
    <location>
        <begin position="11"/>
        <end position="125"/>
    </location>
</feature>
<name>A0A1Z4UYJ2_9CYAN</name>
<dbReference type="KEGG" id="dcm:NIES806_05030"/>
<dbReference type="AlphaFoldDB" id="A0A1Z4UYJ2"/>
<dbReference type="Gene3D" id="3.40.50.1010">
    <property type="entry name" value="5'-nuclease"/>
    <property type="match status" value="1"/>
</dbReference>
<accession>A0A1Z4UYJ2</accession>
<dbReference type="RefSeq" id="WP_096663514.1">
    <property type="nucleotide sequence ID" value="NZ_AP018316.1"/>
</dbReference>
<dbReference type="SMART" id="SM00670">
    <property type="entry name" value="PINc"/>
    <property type="match status" value="1"/>
</dbReference>
<evidence type="ECO:0000259" key="1">
    <source>
        <dbReference type="SMART" id="SM00670"/>
    </source>
</evidence>
<evidence type="ECO:0000313" key="2">
    <source>
        <dbReference type="EMBL" id="BAZ84317.1"/>
    </source>
</evidence>
<dbReference type="Proteomes" id="UP000218702">
    <property type="component" value="Chromosome"/>
</dbReference>
<proteinExistence type="predicted"/>
<organism evidence="2 3">
    <name type="scientific">Dolichospermum compactum NIES-806</name>
    <dbReference type="NCBI Taxonomy" id="1973481"/>
    <lineage>
        <taxon>Bacteria</taxon>
        <taxon>Bacillati</taxon>
        <taxon>Cyanobacteriota</taxon>
        <taxon>Cyanophyceae</taxon>
        <taxon>Nostocales</taxon>
        <taxon>Aphanizomenonaceae</taxon>
        <taxon>Dolichospermum</taxon>
        <taxon>Dolichospermum compactum</taxon>
    </lineage>
</organism>
<dbReference type="PANTHER" id="PTHR34610:SF3">
    <property type="entry name" value="SSL7007 PROTEIN"/>
    <property type="match status" value="1"/>
</dbReference>
<evidence type="ECO:0000313" key="3">
    <source>
        <dbReference type="Proteomes" id="UP000218702"/>
    </source>
</evidence>
<dbReference type="InterPro" id="IPR002716">
    <property type="entry name" value="PIN_dom"/>
</dbReference>
<dbReference type="PANTHER" id="PTHR34610">
    <property type="entry name" value="SSL7007 PROTEIN"/>
    <property type="match status" value="1"/>
</dbReference>
<dbReference type="Pfam" id="PF13470">
    <property type="entry name" value="PIN_3"/>
    <property type="match status" value="1"/>
</dbReference>
<sequence>MSFQKFDSPILLVILDTSVFISALLSKNPNSAPCKIIIYWREGRFNLVISPQLLEELVEKLLAKNIDKTDIKDILTAIFYTAIKIQGTYEATILDNIDPNDNMFLAAAYEISADYLVSLDKKHILPLKHYHGTQILSPDLFIRILDK</sequence>
<dbReference type="NCBIfam" id="TIGR00305">
    <property type="entry name" value="putative toxin-antitoxin system toxin component, PIN family"/>
    <property type="match status" value="1"/>
</dbReference>
<dbReference type="InterPro" id="IPR029060">
    <property type="entry name" value="PIN-like_dom_sf"/>
</dbReference>
<keyword evidence="3" id="KW-1185">Reference proteome</keyword>
<dbReference type="OrthoDB" id="516346at2"/>
<protein>
    <submittedName>
        <fullName evidence="2">PilT protein domain protein</fullName>
    </submittedName>
</protein>
<dbReference type="EMBL" id="AP018316">
    <property type="protein sequence ID" value="BAZ84317.1"/>
    <property type="molecule type" value="Genomic_DNA"/>
</dbReference>